<feature type="active site" evidence="5">
    <location>
        <position position="22"/>
    </location>
</feature>
<evidence type="ECO:0000256" key="5">
    <source>
        <dbReference type="PROSITE-ProRule" id="PRU00520"/>
    </source>
</evidence>
<dbReference type="SUPFAM" id="SSF54975">
    <property type="entry name" value="Acylphosphatase/BLUF domain-like"/>
    <property type="match status" value="1"/>
</dbReference>
<dbReference type="EMBL" id="QTUC01000001">
    <property type="protein sequence ID" value="REF37913.1"/>
    <property type="molecule type" value="Genomic_DNA"/>
</dbReference>
<evidence type="ECO:0000256" key="6">
    <source>
        <dbReference type="RuleBase" id="RU000553"/>
    </source>
</evidence>
<dbReference type="PANTHER" id="PTHR47268">
    <property type="entry name" value="ACYLPHOSPHATASE"/>
    <property type="match status" value="1"/>
</dbReference>
<dbReference type="EC" id="3.6.1.7" evidence="2 5"/>
<evidence type="ECO:0000259" key="8">
    <source>
        <dbReference type="PROSITE" id="PS51160"/>
    </source>
</evidence>
<dbReference type="PROSITE" id="PS00150">
    <property type="entry name" value="ACYLPHOSPHATASE_1"/>
    <property type="match status" value="1"/>
</dbReference>
<evidence type="ECO:0000256" key="7">
    <source>
        <dbReference type="RuleBase" id="RU004168"/>
    </source>
</evidence>
<organism evidence="9 10">
    <name type="scientific">Thermasporomyces composti</name>
    <dbReference type="NCBI Taxonomy" id="696763"/>
    <lineage>
        <taxon>Bacteria</taxon>
        <taxon>Bacillati</taxon>
        <taxon>Actinomycetota</taxon>
        <taxon>Actinomycetes</taxon>
        <taxon>Propionibacteriales</taxon>
        <taxon>Nocardioidaceae</taxon>
        <taxon>Thermasporomyces</taxon>
    </lineage>
</organism>
<dbReference type="GO" id="GO:0003998">
    <property type="term" value="F:acylphosphatase activity"/>
    <property type="evidence" value="ECO:0007669"/>
    <property type="project" value="UniProtKB-EC"/>
</dbReference>
<evidence type="ECO:0000256" key="2">
    <source>
        <dbReference type="ARBA" id="ARBA00012150"/>
    </source>
</evidence>
<reference evidence="9 10" key="1">
    <citation type="submission" date="2018-08" db="EMBL/GenBank/DDBJ databases">
        <title>Sequencing the genomes of 1000 actinobacteria strains.</title>
        <authorList>
            <person name="Klenk H.-P."/>
        </authorList>
    </citation>
    <scope>NUCLEOTIDE SEQUENCE [LARGE SCALE GENOMIC DNA]</scope>
    <source>
        <strain evidence="9 10">DSM 22891</strain>
    </source>
</reference>
<evidence type="ECO:0000313" key="10">
    <source>
        <dbReference type="Proteomes" id="UP000256485"/>
    </source>
</evidence>
<feature type="active site" evidence="5">
    <location>
        <position position="40"/>
    </location>
</feature>
<dbReference type="Pfam" id="PF00708">
    <property type="entry name" value="Acylphosphatase"/>
    <property type="match status" value="1"/>
</dbReference>
<dbReference type="InterPro" id="IPR001792">
    <property type="entry name" value="Acylphosphatase-like_dom"/>
</dbReference>
<protein>
    <recommendedName>
        <fullName evidence="3 5">Acylphosphatase</fullName>
        <ecNumber evidence="2 5">3.6.1.7</ecNumber>
    </recommendedName>
</protein>
<proteinExistence type="inferred from homology"/>
<dbReference type="InterPro" id="IPR017968">
    <property type="entry name" value="Acylphosphatase_CS"/>
</dbReference>
<name>A0A3D9VB30_THECX</name>
<evidence type="ECO:0000256" key="3">
    <source>
        <dbReference type="ARBA" id="ARBA00015991"/>
    </source>
</evidence>
<dbReference type="InterPro" id="IPR036046">
    <property type="entry name" value="Acylphosphatase-like_dom_sf"/>
</dbReference>
<comment type="catalytic activity">
    <reaction evidence="4 5 6">
        <text>an acyl phosphate + H2O = a carboxylate + phosphate + H(+)</text>
        <dbReference type="Rhea" id="RHEA:14965"/>
        <dbReference type="ChEBI" id="CHEBI:15377"/>
        <dbReference type="ChEBI" id="CHEBI:15378"/>
        <dbReference type="ChEBI" id="CHEBI:29067"/>
        <dbReference type="ChEBI" id="CHEBI:43474"/>
        <dbReference type="ChEBI" id="CHEBI:59918"/>
        <dbReference type="EC" id="3.6.1.7"/>
    </reaction>
</comment>
<dbReference type="PRINTS" id="PR00112">
    <property type="entry name" value="ACYLPHPHTASE"/>
</dbReference>
<sequence>MSASPTRVRVVVHGKVQGVFFRDTCRRMAVTRGVAGWVRNLPDGSVEAVFEGAEDHVQAMVEWCRKGPPLARVERVDTYPEQPEGLTGFTIRRA</sequence>
<comment type="similarity">
    <text evidence="1 7">Belongs to the acylphosphatase family.</text>
</comment>
<dbReference type="RefSeq" id="WP_115851291.1">
    <property type="nucleotide sequence ID" value="NZ_QTUC01000001.1"/>
</dbReference>
<gene>
    <name evidence="9" type="ORF">DFJ64_3374</name>
</gene>
<evidence type="ECO:0000256" key="1">
    <source>
        <dbReference type="ARBA" id="ARBA00005614"/>
    </source>
</evidence>
<dbReference type="Proteomes" id="UP000256485">
    <property type="component" value="Unassembled WGS sequence"/>
</dbReference>
<accession>A0A3D9VB30</accession>
<dbReference type="OrthoDB" id="3182027at2"/>
<keyword evidence="10" id="KW-1185">Reference proteome</keyword>
<dbReference type="PANTHER" id="PTHR47268:SF4">
    <property type="entry name" value="ACYLPHOSPHATASE"/>
    <property type="match status" value="1"/>
</dbReference>
<dbReference type="AlphaFoldDB" id="A0A3D9VB30"/>
<keyword evidence="5 6" id="KW-0378">Hydrolase</keyword>
<evidence type="ECO:0000256" key="4">
    <source>
        <dbReference type="ARBA" id="ARBA00047645"/>
    </source>
</evidence>
<dbReference type="Gene3D" id="3.30.70.100">
    <property type="match status" value="1"/>
</dbReference>
<dbReference type="InterPro" id="IPR020456">
    <property type="entry name" value="Acylphosphatase"/>
</dbReference>
<dbReference type="PROSITE" id="PS51160">
    <property type="entry name" value="ACYLPHOSPHATASE_3"/>
    <property type="match status" value="1"/>
</dbReference>
<dbReference type="PROSITE" id="PS00151">
    <property type="entry name" value="ACYLPHOSPHATASE_2"/>
    <property type="match status" value="1"/>
</dbReference>
<feature type="domain" description="Acylphosphatase-like" evidence="8">
    <location>
        <begin position="7"/>
        <end position="93"/>
    </location>
</feature>
<evidence type="ECO:0000313" key="9">
    <source>
        <dbReference type="EMBL" id="REF37913.1"/>
    </source>
</evidence>
<comment type="caution">
    <text evidence="9">The sequence shown here is derived from an EMBL/GenBank/DDBJ whole genome shotgun (WGS) entry which is preliminary data.</text>
</comment>